<organism evidence="3 4">
    <name type="scientific">Brevibacterium senegalense</name>
    <dbReference type="NCBI Taxonomy" id="1033736"/>
    <lineage>
        <taxon>Bacteria</taxon>
        <taxon>Bacillati</taxon>
        <taxon>Actinomycetota</taxon>
        <taxon>Actinomycetes</taxon>
        <taxon>Micrococcales</taxon>
        <taxon>Brevibacteriaceae</taxon>
        <taxon>Brevibacterium</taxon>
    </lineage>
</organism>
<feature type="region of interest" description="Disordered" evidence="1">
    <location>
        <begin position="208"/>
        <end position="231"/>
    </location>
</feature>
<protein>
    <submittedName>
        <fullName evidence="3">tRNA (Adenosine(37)-N6)-threonylcarbamoyltransferase complex dimerization subunit type 1 TsaB</fullName>
        <ecNumber evidence="3">2.3.1.234</ecNumber>
    </submittedName>
</protein>
<dbReference type="NCBIfam" id="TIGR03725">
    <property type="entry name" value="T6A_YeaZ"/>
    <property type="match status" value="1"/>
</dbReference>
<dbReference type="EMBL" id="DYUK01000084">
    <property type="protein sequence ID" value="HJG79566.1"/>
    <property type="molecule type" value="Genomic_DNA"/>
</dbReference>
<dbReference type="InterPro" id="IPR000905">
    <property type="entry name" value="Gcp-like_dom"/>
</dbReference>
<dbReference type="InterPro" id="IPR022496">
    <property type="entry name" value="T6A_TsaB"/>
</dbReference>
<name>A0A921MDP3_9MICO</name>
<evidence type="ECO:0000313" key="4">
    <source>
        <dbReference type="Proteomes" id="UP000784435"/>
    </source>
</evidence>
<evidence type="ECO:0000259" key="2">
    <source>
        <dbReference type="Pfam" id="PF00814"/>
    </source>
</evidence>
<dbReference type="Pfam" id="PF00814">
    <property type="entry name" value="TsaD"/>
    <property type="match status" value="1"/>
</dbReference>
<feature type="domain" description="Gcp-like" evidence="2">
    <location>
        <begin position="28"/>
        <end position="132"/>
    </location>
</feature>
<dbReference type="GO" id="GO:0002949">
    <property type="term" value="P:tRNA threonylcarbamoyladenosine modification"/>
    <property type="evidence" value="ECO:0007669"/>
    <property type="project" value="InterPro"/>
</dbReference>
<keyword evidence="3" id="KW-0808">Transferase</keyword>
<accession>A0A921MDP3</accession>
<dbReference type="AlphaFoldDB" id="A0A921MDP3"/>
<dbReference type="SUPFAM" id="SSF53067">
    <property type="entry name" value="Actin-like ATPase domain"/>
    <property type="match status" value="2"/>
</dbReference>
<keyword evidence="3" id="KW-0012">Acyltransferase</keyword>
<dbReference type="GO" id="GO:0061711">
    <property type="term" value="F:tRNA N(6)-L-threonylcarbamoyladenine synthase activity"/>
    <property type="evidence" value="ECO:0007669"/>
    <property type="project" value="UniProtKB-EC"/>
</dbReference>
<reference evidence="3" key="1">
    <citation type="journal article" date="2021" name="PeerJ">
        <title>Extensive microbial diversity within the chicken gut microbiome revealed by metagenomics and culture.</title>
        <authorList>
            <person name="Gilroy R."/>
            <person name="Ravi A."/>
            <person name="Getino M."/>
            <person name="Pursley I."/>
            <person name="Horton D.L."/>
            <person name="Alikhan N.F."/>
            <person name="Baker D."/>
            <person name="Gharbi K."/>
            <person name="Hall N."/>
            <person name="Watson M."/>
            <person name="Adriaenssens E.M."/>
            <person name="Foster-Nyarko E."/>
            <person name="Jarju S."/>
            <person name="Secka A."/>
            <person name="Antonio M."/>
            <person name="Oren A."/>
            <person name="Chaudhuri R.R."/>
            <person name="La Ragione R."/>
            <person name="Hildebrand F."/>
            <person name="Pallen M.J."/>
        </authorList>
    </citation>
    <scope>NUCLEOTIDE SEQUENCE</scope>
    <source>
        <strain evidence="3">ChiGjej5B5-7349</strain>
    </source>
</reference>
<comment type="caution">
    <text evidence="3">The sequence shown here is derived from an EMBL/GenBank/DDBJ whole genome shotgun (WGS) entry which is preliminary data.</text>
</comment>
<dbReference type="InterPro" id="IPR043129">
    <property type="entry name" value="ATPase_NBD"/>
</dbReference>
<reference evidence="3" key="2">
    <citation type="submission" date="2021-09" db="EMBL/GenBank/DDBJ databases">
        <authorList>
            <person name="Gilroy R."/>
        </authorList>
    </citation>
    <scope>NUCLEOTIDE SEQUENCE</scope>
    <source>
        <strain evidence="3">ChiGjej5B5-7349</strain>
    </source>
</reference>
<gene>
    <name evidence="3" type="primary">tsaB</name>
    <name evidence="3" type="ORF">K8V08_04050</name>
</gene>
<evidence type="ECO:0000256" key="1">
    <source>
        <dbReference type="SAM" id="MobiDB-lite"/>
    </source>
</evidence>
<dbReference type="EC" id="2.3.1.234" evidence="3"/>
<dbReference type="Proteomes" id="UP000784435">
    <property type="component" value="Unassembled WGS sequence"/>
</dbReference>
<dbReference type="Gene3D" id="3.30.420.40">
    <property type="match status" value="2"/>
</dbReference>
<evidence type="ECO:0000313" key="3">
    <source>
        <dbReference type="EMBL" id="HJG79566.1"/>
    </source>
</evidence>
<proteinExistence type="predicted"/>
<sequence>MLILAIDTSAAASVALVDGETVVAQRTEFSARRHVEYVGPALTQVLGEGGRPDAVVVGVGPGPFTGLRAGIAAGIGAAVGADVPVHGVVSHDALALRTLAGADAPSSPVLVATDARRREVYASLYANLDSDGLPIVQAGPAVLAPAAVEDWLRETAPGSSPRRVGRGFVLHPEVLGAPDDEEPEALDPTAVWLAWVAHRALTAGRTLPGTEPLYLREPDAAPTPRRSTPLT</sequence>